<dbReference type="EMBL" id="AEYE02000005">
    <property type="protein sequence ID" value="EPE99506.1"/>
    <property type="molecule type" value="Genomic_DNA"/>
</dbReference>
<organism evidence="1 2">
    <name type="scientific">Rhizobium grahamii CCGE 502</name>
    <dbReference type="NCBI Taxonomy" id="990285"/>
    <lineage>
        <taxon>Bacteria</taxon>
        <taxon>Pseudomonadati</taxon>
        <taxon>Pseudomonadota</taxon>
        <taxon>Alphaproteobacteria</taxon>
        <taxon>Hyphomicrobiales</taxon>
        <taxon>Rhizobiaceae</taxon>
        <taxon>Rhizobium/Agrobacterium group</taxon>
        <taxon>Rhizobium</taxon>
    </lineage>
</organism>
<dbReference type="STRING" id="990285.RGCCGE502_04965"/>
<sequence length="124" mass="14017">MPHHRRKVPDRETLAAHLASGMSIEHIAETYEVGVRALRIHLDRYGLIEVRSSAVRLAEEALNRAPPPRAARNGDVRFREDRVTFMRDFYMGGAFQLRQLSLPRVSMHVAEIASKPTIGGSHVH</sequence>
<evidence type="ECO:0000313" key="2">
    <source>
        <dbReference type="Proteomes" id="UP000014411"/>
    </source>
</evidence>
<gene>
    <name evidence="1" type="ORF">RGCCGE502_04965</name>
</gene>
<dbReference type="AlphaFoldDB" id="S3I2U5"/>
<dbReference type="Proteomes" id="UP000014411">
    <property type="component" value="Unassembled WGS sequence"/>
</dbReference>
<dbReference type="RefSeq" id="WP_016553066.1">
    <property type="nucleotide sequence ID" value="NZ_AEYE02000005.1"/>
</dbReference>
<name>S3I2U5_9HYPH</name>
<accession>S3I2U5</accession>
<keyword evidence="2" id="KW-1185">Reference proteome</keyword>
<reference evidence="1 2" key="1">
    <citation type="journal article" date="2012" name="J. Bacteriol.">
        <title>Genome sequence of Rhizobium grahamii CCGE502, a broad-host-range symbiont with low nodulation competitiveness in Phaseolus vulgaris.</title>
        <authorList>
            <person name="Althabegoiti M.J."/>
            <person name="Lozano L."/>
            <person name="Torres-Tejerizo G."/>
            <person name="Ormeno-Orrillo E."/>
            <person name="Rogel M.A."/>
            <person name="Gonzalez V."/>
            <person name="Martinez-Romero E."/>
        </authorList>
    </citation>
    <scope>NUCLEOTIDE SEQUENCE [LARGE SCALE GENOMIC DNA]</scope>
    <source>
        <strain evidence="1 2">CCGE 502</strain>
    </source>
</reference>
<dbReference type="HOGENOM" id="CLU_2002050_0_0_5"/>
<protein>
    <submittedName>
        <fullName evidence="1">Uncharacterized protein</fullName>
    </submittedName>
</protein>
<proteinExistence type="predicted"/>
<comment type="caution">
    <text evidence="1">The sequence shown here is derived from an EMBL/GenBank/DDBJ whole genome shotgun (WGS) entry which is preliminary data.</text>
</comment>
<evidence type="ECO:0000313" key="1">
    <source>
        <dbReference type="EMBL" id="EPE99506.1"/>
    </source>
</evidence>